<organism evidence="3 4">
    <name type="scientific">Marivibrio halodurans</name>
    <dbReference type="NCBI Taxonomy" id="2039722"/>
    <lineage>
        <taxon>Bacteria</taxon>
        <taxon>Pseudomonadati</taxon>
        <taxon>Pseudomonadota</taxon>
        <taxon>Alphaproteobacteria</taxon>
        <taxon>Rhodospirillales</taxon>
        <taxon>Rhodospirillaceae</taxon>
        <taxon>Marivibrio</taxon>
    </lineage>
</organism>
<proteinExistence type="inferred from homology"/>
<dbReference type="PIRSF" id="PIRSF017082">
    <property type="entry name" value="YflP"/>
    <property type="match status" value="1"/>
</dbReference>
<reference evidence="3" key="1">
    <citation type="submission" date="2021-04" db="EMBL/GenBank/DDBJ databases">
        <authorList>
            <person name="Zhang D.-C."/>
        </authorList>
    </citation>
    <scope>NUCLEOTIDE SEQUENCE</scope>
    <source>
        <strain evidence="3">CGMCC 1.15697</strain>
    </source>
</reference>
<dbReference type="EMBL" id="JAGMWN010000009">
    <property type="protein sequence ID" value="MBP5858596.1"/>
    <property type="molecule type" value="Genomic_DNA"/>
</dbReference>
<evidence type="ECO:0000313" key="4">
    <source>
        <dbReference type="Proteomes" id="UP000672602"/>
    </source>
</evidence>
<sequence length="339" mass="34864">MSKSKSTLVSAVRRTVVGAGLLASAIGLSSGLGAGPALADDDWPNRPITMIVPWGAGGGTDTVARTLAAAMEQNLGQPVNVVNRTGGSGLIGHNAMASAKPDGYTIGTINVDLSQLVCKGLTDLSADKFTHIALLNAEAAAVSVGGESEFDSLEAALDAIRNEPAGTYTASGTGTGGIYHLAWAGLLVEAGIDPAKVAWVPSQGGGPSLKDVAAGAVTFVTPPLSTALPLVKAGKVKPLATMGAERFEKLPDVPTVKEAVGVDWTSQTWRMIGAPAGLSDDLRDKLVEAVRAAYDSETFTDFMNERGFSKTWMGPEEARAFHASEDTAICEVMKAAGLQ</sequence>
<dbReference type="PANTHER" id="PTHR42928">
    <property type="entry name" value="TRICARBOXYLATE-BINDING PROTEIN"/>
    <property type="match status" value="1"/>
</dbReference>
<dbReference type="RefSeq" id="WP_210683187.1">
    <property type="nucleotide sequence ID" value="NZ_JAGMWN010000009.1"/>
</dbReference>
<dbReference type="Pfam" id="PF03401">
    <property type="entry name" value="TctC"/>
    <property type="match status" value="1"/>
</dbReference>
<evidence type="ECO:0000256" key="1">
    <source>
        <dbReference type="ARBA" id="ARBA00006987"/>
    </source>
</evidence>
<dbReference type="Gene3D" id="3.40.190.150">
    <property type="entry name" value="Bordetella uptake gene, domain 1"/>
    <property type="match status" value="1"/>
</dbReference>
<protein>
    <submittedName>
        <fullName evidence="3">Tripartite tricarboxylate transporter substrate binding protein</fullName>
    </submittedName>
</protein>
<dbReference type="AlphaFoldDB" id="A0A8J7V3S4"/>
<evidence type="ECO:0000313" key="3">
    <source>
        <dbReference type="EMBL" id="MBP5858596.1"/>
    </source>
</evidence>
<dbReference type="Proteomes" id="UP000672602">
    <property type="component" value="Unassembled WGS sequence"/>
</dbReference>
<comment type="caution">
    <text evidence="3">The sequence shown here is derived from an EMBL/GenBank/DDBJ whole genome shotgun (WGS) entry which is preliminary data.</text>
</comment>
<keyword evidence="2" id="KW-0732">Signal</keyword>
<comment type="similarity">
    <text evidence="1">Belongs to the UPF0065 (bug) family.</text>
</comment>
<feature type="signal peptide" evidence="2">
    <location>
        <begin position="1"/>
        <end position="39"/>
    </location>
</feature>
<name>A0A8J7V3S4_9PROT</name>
<dbReference type="PANTHER" id="PTHR42928:SF5">
    <property type="entry name" value="BLR1237 PROTEIN"/>
    <property type="match status" value="1"/>
</dbReference>
<dbReference type="InterPro" id="IPR042100">
    <property type="entry name" value="Bug_dom1"/>
</dbReference>
<keyword evidence="4" id="KW-1185">Reference proteome</keyword>
<dbReference type="InterPro" id="IPR005064">
    <property type="entry name" value="BUG"/>
</dbReference>
<accession>A0A8J7V3S4</accession>
<feature type="chain" id="PRO_5035325705" evidence="2">
    <location>
        <begin position="40"/>
        <end position="339"/>
    </location>
</feature>
<dbReference type="Gene3D" id="3.40.190.10">
    <property type="entry name" value="Periplasmic binding protein-like II"/>
    <property type="match status" value="1"/>
</dbReference>
<dbReference type="CDD" id="cd07012">
    <property type="entry name" value="PBP2_Bug_TTT"/>
    <property type="match status" value="1"/>
</dbReference>
<evidence type="ECO:0000256" key="2">
    <source>
        <dbReference type="SAM" id="SignalP"/>
    </source>
</evidence>
<gene>
    <name evidence="3" type="ORF">KAJ83_16365</name>
</gene>